<name>A0A7C5NS92_THELI</name>
<dbReference type="EMBL" id="DRTU01000102">
    <property type="protein sequence ID" value="HHI00343.1"/>
    <property type="molecule type" value="Genomic_DNA"/>
</dbReference>
<evidence type="ECO:0000256" key="2">
    <source>
        <dbReference type="ARBA" id="ARBA00023134"/>
    </source>
</evidence>
<evidence type="ECO:0000256" key="1">
    <source>
        <dbReference type="ARBA" id="ARBA00022741"/>
    </source>
</evidence>
<keyword evidence="2" id="KW-0342">GTP-binding</keyword>
<reference evidence="3" key="1">
    <citation type="journal article" date="2020" name="mSystems">
        <title>Genome- and Community-Level Interaction Insights into Carbon Utilization and Element Cycling Functions of Hydrothermarchaeota in Hydrothermal Sediment.</title>
        <authorList>
            <person name="Zhou Z."/>
            <person name="Liu Y."/>
            <person name="Xu W."/>
            <person name="Pan J."/>
            <person name="Luo Z.H."/>
            <person name="Li M."/>
        </authorList>
    </citation>
    <scope>NUCLEOTIDE SEQUENCE [LARGE SCALE GENOMIC DNA]</scope>
    <source>
        <strain evidence="3">HyVt-93</strain>
    </source>
</reference>
<comment type="caution">
    <text evidence="3">The sequence shown here is derived from an EMBL/GenBank/DDBJ whole genome shotgun (WGS) entry which is preliminary data.</text>
</comment>
<dbReference type="Gene3D" id="3.40.50.1440">
    <property type="entry name" value="Tubulin/FtsZ, GTPase domain"/>
    <property type="match status" value="1"/>
</dbReference>
<proteinExistence type="predicted"/>
<dbReference type="SUPFAM" id="SSF55307">
    <property type="entry name" value="Tubulin C-terminal domain-like"/>
    <property type="match status" value="1"/>
</dbReference>
<organism evidence="3">
    <name type="scientific">Thermococcus litoralis</name>
    <dbReference type="NCBI Taxonomy" id="2265"/>
    <lineage>
        <taxon>Archaea</taxon>
        <taxon>Methanobacteriati</taxon>
        <taxon>Methanobacteriota</taxon>
        <taxon>Thermococci</taxon>
        <taxon>Thermococcales</taxon>
        <taxon>Thermococcaceae</taxon>
        <taxon>Thermococcus</taxon>
    </lineage>
</organism>
<accession>A0A7C5NS92</accession>
<gene>
    <name evidence="3" type="ORF">ENL40_02520</name>
</gene>
<dbReference type="AlphaFoldDB" id="A0A7C5NS92"/>
<dbReference type="InterPro" id="IPR036525">
    <property type="entry name" value="Tubulin/FtsZ_GTPase_sf"/>
</dbReference>
<evidence type="ECO:0000313" key="3">
    <source>
        <dbReference type="EMBL" id="HHI00343.1"/>
    </source>
</evidence>
<keyword evidence="1" id="KW-0547">Nucleotide-binding</keyword>
<protein>
    <submittedName>
        <fullName evidence="3">Uncharacterized protein</fullName>
    </submittedName>
</protein>
<dbReference type="GO" id="GO:0005525">
    <property type="term" value="F:GTP binding"/>
    <property type="evidence" value="ECO:0007669"/>
    <property type="project" value="UniProtKB-KW"/>
</dbReference>
<sequence>MSSFPYIFVGIGNNGGKVVQNISMEGVSKIVINPTYYLLRKSSFRQNLKNLFWNVPEDAILWFILENKPINVEIVEVILEYLPQKPLKLAYLLTPQKELIHEEKPLWAENFDTVFYDSLWEFLDEYASSSLESAFQMATKNIGLMFTRLHYYLENQMLVNVDYADFFNMIKGSNIGILRLLRKVDFDWHWGIWDRGLVNILVGEKVPLSYAHKILNTFQKLLKEKDIIWGIKMEEGLGEGVEILSLLVKRW</sequence>
<dbReference type="Proteomes" id="UP000886217">
    <property type="component" value="Unassembled WGS sequence"/>
</dbReference>
<dbReference type="InterPro" id="IPR008280">
    <property type="entry name" value="Tub_FtsZ_C"/>
</dbReference>